<reference evidence="8" key="1">
    <citation type="submission" date="2025-08" db="UniProtKB">
        <authorList>
            <consortium name="RefSeq"/>
        </authorList>
    </citation>
    <scope>IDENTIFICATION</scope>
</reference>
<accession>A0A6P7T839</accession>
<proteinExistence type="inferred from homology"/>
<dbReference type="Proteomes" id="UP000515154">
    <property type="component" value="Linkage group LG17"/>
</dbReference>
<dbReference type="PANTHER" id="PTHR46790:SF1">
    <property type="entry name" value="CENTROMERE PROTEIN N"/>
    <property type="match status" value="1"/>
</dbReference>
<evidence type="ECO:0000256" key="5">
    <source>
        <dbReference type="ARBA" id="ARBA00023242"/>
    </source>
</evidence>
<evidence type="ECO:0000256" key="6">
    <source>
        <dbReference type="ARBA" id="ARBA00023328"/>
    </source>
</evidence>
<gene>
    <name evidence="8" type="primary">LOC115220900</name>
</gene>
<dbReference type="InterPro" id="IPR052011">
    <property type="entry name" value="CENP-NAC/CAD_complex"/>
</dbReference>
<keyword evidence="7" id="KW-1185">Reference proteome</keyword>
<dbReference type="GO" id="GO:0034080">
    <property type="term" value="P:CENP-A containing chromatin assembly"/>
    <property type="evidence" value="ECO:0007669"/>
    <property type="project" value="InterPro"/>
</dbReference>
<protein>
    <submittedName>
        <fullName evidence="8">Centromere protein N-B-like isoform X1</fullName>
    </submittedName>
</protein>
<dbReference type="GO" id="GO:0000775">
    <property type="term" value="C:chromosome, centromeric region"/>
    <property type="evidence" value="ECO:0007669"/>
    <property type="project" value="UniProtKB-SubCell"/>
</dbReference>
<dbReference type="RefSeq" id="XP_029646959.1">
    <property type="nucleotide sequence ID" value="XM_029791099.2"/>
</dbReference>
<comment type="similarity">
    <text evidence="3">Belongs to the CENP-N/CHL4 family.</text>
</comment>
<name>A0A6P7T839_9MOLL</name>
<keyword evidence="4" id="KW-0158">Chromosome</keyword>
<keyword evidence="5" id="KW-0539">Nucleus</keyword>
<evidence type="ECO:0000313" key="8">
    <source>
        <dbReference type="RefSeq" id="XP_029646959.1"/>
    </source>
</evidence>
<organism evidence="7 8">
    <name type="scientific">Octopus sinensis</name>
    <name type="common">East Asian common octopus</name>
    <dbReference type="NCBI Taxonomy" id="2607531"/>
    <lineage>
        <taxon>Eukaryota</taxon>
        <taxon>Metazoa</taxon>
        <taxon>Spiralia</taxon>
        <taxon>Lophotrochozoa</taxon>
        <taxon>Mollusca</taxon>
        <taxon>Cephalopoda</taxon>
        <taxon>Coleoidea</taxon>
        <taxon>Octopodiformes</taxon>
        <taxon>Octopoda</taxon>
        <taxon>Incirrata</taxon>
        <taxon>Octopodidae</taxon>
        <taxon>Octopus</taxon>
    </lineage>
</organism>
<dbReference type="GO" id="GO:0007059">
    <property type="term" value="P:chromosome segregation"/>
    <property type="evidence" value="ECO:0007669"/>
    <property type="project" value="InterPro"/>
</dbReference>
<keyword evidence="6" id="KW-0137">Centromere</keyword>
<evidence type="ECO:0000256" key="4">
    <source>
        <dbReference type="ARBA" id="ARBA00022454"/>
    </source>
</evidence>
<evidence type="ECO:0000256" key="3">
    <source>
        <dbReference type="ARBA" id="ARBA00005566"/>
    </source>
</evidence>
<evidence type="ECO:0000256" key="2">
    <source>
        <dbReference type="ARBA" id="ARBA00004584"/>
    </source>
</evidence>
<evidence type="ECO:0000256" key="1">
    <source>
        <dbReference type="ARBA" id="ARBA00004123"/>
    </source>
</evidence>
<evidence type="ECO:0000313" key="7">
    <source>
        <dbReference type="Proteomes" id="UP000515154"/>
    </source>
</evidence>
<comment type="subcellular location">
    <subcellularLocation>
        <location evidence="2">Chromosome</location>
        <location evidence="2">Centromere</location>
    </subcellularLocation>
    <subcellularLocation>
        <location evidence="1">Nucleus</location>
    </subcellularLocation>
</comment>
<sequence length="335" mass="38746">MKIAFPSLSDLPLTCLRVTLMRCKSVDLHPLLERWNYLPSSVLLNWKTLPHGMKSLIVSEVMKLCQQMQIKLEDAALLDLMYHQMNGTGTWKVYKMVEELDKDKVLNADSLQQSLYQSLSKLYNTSVTVNIFDGALWCRIMITEYNSSRNMYQLNISFLVYYPTLPIIIVKYLKDPLLGVVMEEILDFMGFSDYKRMQLSGKDVSSLATMALNNFSKTKSSVLLKHRKKRKVTDIWEGDDRIVSEQKNHKERKEEIIETFLGQEEVPILENINISMRYPNDDKFRGFNSKVQLSGPHVLEGLRDMIETEKIQHTLPAYLSQLLILGRDHIILGCS</sequence>
<dbReference type="GO" id="GO:0005654">
    <property type="term" value="C:nucleoplasm"/>
    <property type="evidence" value="ECO:0007669"/>
    <property type="project" value="TreeGrafter"/>
</dbReference>
<dbReference type="AlphaFoldDB" id="A0A6P7T839"/>
<dbReference type="Pfam" id="PF05238">
    <property type="entry name" value="CENP-N"/>
    <property type="match status" value="1"/>
</dbReference>
<dbReference type="PANTHER" id="PTHR46790">
    <property type="entry name" value="CENTROMERE PROTEIN N"/>
    <property type="match status" value="1"/>
</dbReference>
<dbReference type="InterPro" id="IPR007902">
    <property type="entry name" value="Chl4/mis15/CENP-N"/>
</dbReference>
<dbReference type="KEGG" id="osn:115220900"/>